<gene>
    <name evidence="1" type="ORF">UJA718_LOCUS48839</name>
</gene>
<reference evidence="1" key="1">
    <citation type="submission" date="2021-02" db="EMBL/GenBank/DDBJ databases">
        <authorList>
            <person name="Nowell W R."/>
        </authorList>
    </citation>
    <scope>NUCLEOTIDE SEQUENCE</scope>
</reference>
<dbReference type="Proteomes" id="UP000663873">
    <property type="component" value="Unassembled WGS sequence"/>
</dbReference>
<protein>
    <recommendedName>
        <fullName evidence="3">Ubiquitin-like domain-containing protein</fullName>
    </recommendedName>
</protein>
<organism evidence="1 2">
    <name type="scientific">Rotaria socialis</name>
    <dbReference type="NCBI Taxonomy" id="392032"/>
    <lineage>
        <taxon>Eukaryota</taxon>
        <taxon>Metazoa</taxon>
        <taxon>Spiralia</taxon>
        <taxon>Gnathifera</taxon>
        <taxon>Rotifera</taxon>
        <taxon>Eurotatoria</taxon>
        <taxon>Bdelloidea</taxon>
        <taxon>Philodinida</taxon>
        <taxon>Philodinidae</taxon>
        <taxon>Rotaria</taxon>
    </lineage>
</organism>
<evidence type="ECO:0008006" key="3">
    <source>
        <dbReference type="Google" id="ProtNLM"/>
    </source>
</evidence>
<comment type="caution">
    <text evidence="1">The sequence shown here is derived from an EMBL/GenBank/DDBJ whole genome shotgun (WGS) entry which is preliminary data.</text>
</comment>
<name>A0A821Z6D8_9BILA</name>
<proteinExistence type="predicted"/>
<evidence type="ECO:0000313" key="2">
    <source>
        <dbReference type="Proteomes" id="UP000663873"/>
    </source>
</evidence>
<sequence length="26" mass="3030">MQIFVRGADELVPLELEKDDTVQDIR</sequence>
<evidence type="ECO:0000313" key="1">
    <source>
        <dbReference type="EMBL" id="CAF4972560.1"/>
    </source>
</evidence>
<dbReference type="EMBL" id="CAJOBP010099731">
    <property type="protein sequence ID" value="CAF4972560.1"/>
    <property type="molecule type" value="Genomic_DNA"/>
</dbReference>
<accession>A0A821Z6D8</accession>
<dbReference type="AlphaFoldDB" id="A0A821Z6D8"/>
<feature type="non-terminal residue" evidence="1">
    <location>
        <position position="26"/>
    </location>
</feature>
<keyword evidence="2" id="KW-1185">Reference proteome</keyword>